<sequence length="81" mass="9021">MAPTNNNEFVKKSNLDVAINGLKNELKAEFKEDLRLQLKALTKLIKDSLTPQQPSMKSSSTIIGLAIMCEILVTARTIRHP</sequence>
<dbReference type="EMBL" id="JABWDY010025583">
    <property type="protein sequence ID" value="KAF5189341.1"/>
    <property type="molecule type" value="Genomic_DNA"/>
</dbReference>
<protein>
    <submittedName>
        <fullName evidence="1">Uncharacterized protein</fullName>
    </submittedName>
</protein>
<keyword evidence="2" id="KW-1185">Reference proteome</keyword>
<reference evidence="1 2" key="1">
    <citation type="submission" date="2020-06" db="EMBL/GenBank/DDBJ databases">
        <title>Transcriptomic and genomic resources for Thalictrum thalictroides and T. hernandezii: Facilitating candidate gene discovery in an emerging model plant lineage.</title>
        <authorList>
            <person name="Arias T."/>
            <person name="Riano-Pachon D.M."/>
            <person name="Di Stilio V.S."/>
        </authorList>
    </citation>
    <scope>NUCLEOTIDE SEQUENCE [LARGE SCALE GENOMIC DNA]</scope>
    <source>
        <strain evidence="2">cv. WT478/WT964</strain>
        <tissue evidence="1">Leaves</tissue>
    </source>
</reference>
<dbReference type="AlphaFoldDB" id="A0A7J6VWX9"/>
<dbReference type="Proteomes" id="UP000554482">
    <property type="component" value="Unassembled WGS sequence"/>
</dbReference>
<gene>
    <name evidence="1" type="ORF">FRX31_021072</name>
</gene>
<organism evidence="1 2">
    <name type="scientific">Thalictrum thalictroides</name>
    <name type="common">Rue-anemone</name>
    <name type="synonym">Anemone thalictroides</name>
    <dbReference type="NCBI Taxonomy" id="46969"/>
    <lineage>
        <taxon>Eukaryota</taxon>
        <taxon>Viridiplantae</taxon>
        <taxon>Streptophyta</taxon>
        <taxon>Embryophyta</taxon>
        <taxon>Tracheophyta</taxon>
        <taxon>Spermatophyta</taxon>
        <taxon>Magnoliopsida</taxon>
        <taxon>Ranunculales</taxon>
        <taxon>Ranunculaceae</taxon>
        <taxon>Thalictroideae</taxon>
        <taxon>Thalictrum</taxon>
    </lineage>
</organism>
<comment type="caution">
    <text evidence="1">The sequence shown here is derived from an EMBL/GenBank/DDBJ whole genome shotgun (WGS) entry which is preliminary data.</text>
</comment>
<evidence type="ECO:0000313" key="1">
    <source>
        <dbReference type="EMBL" id="KAF5189341.1"/>
    </source>
</evidence>
<evidence type="ECO:0000313" key="2">
    <source>
        <dbReference type="Proteomes" id="UP000554482"/>
    </source>
</evidence>
<proteinExistence type="predicted"/>
<name>A0A7J6VWX9_THATH</name>
<accession>A0A7J6VWX9</accession>